<feature type="transmembrane region" description="Helical" evidence="1">
    <location>
        <begin position="174"/>
        <end position="205"/>
    </location>
</feature>
<feature type="transmembrane region" description="Helical" evidence="1">
    <location>
        <begin position="100"/>
        <end position="122"/>
    </location>
</feature>
<keyword evidence="3" id="KW-1185">Reference proteome</keyword>
<feature type="transmembrane region" description="Helical" evidence="1">
    <location>
        <begin position="360"/>
        <end position="383"/>
    </location>
</feature>
<keyword evidence="1" id="KW-0812">Transmembrane</keyword>
<dbReference type="AlphaFoldDB" id="A0AAU6WTA4"/>
<feature type="transmembrane region" description="Helical" evidence="1">
    <location>
        <begin position="128"/>
        <end position="145"/>
    </location>
</feature>
<feature type="transmembrane region" description="Helical" evidence="1">
    <location>
        <begin position="152"/>
        <end position="168"/>
    </location>
</feature>
<accession>A0AAU6WTA4</accession>
<proteinExistence type="predicted"/>
<keyword evidence="1" id="KW-1133">Transmembrane helix</keyword>
<evidence type="ECO:0000313" key="2">
    <source>
        <dbReference type="EMBL" id="XAO75305.1"/>
    </source>
</evidence>
<reference evidence="2 3" key="1">
    <citation type="submission" date="2024-04" db="EMBL/GenBank/DDBJ databases">
        <title>Genome sequencing and assembly of rice foliar adapted Chryseobacterium endophyticum OsEnb-ALM-A6.</title>
        <authorList>
            <person name="Kumar S."/>
            <person name="Javed M."/>
            <person name="Chouhan V."/>
            <person name="Charishma K."/>
            <person name="Patel A."/>
            <person name="Kumar M."/>
            <person name="Sahu K.P."/>
            <person name="Kumar A."/>
        </authorList>
    </citation>
    <scope>NUCLEOTIDE SEQUENCE [LARGE SCALE GENOMIC DNA]</scope>
    <source>
        <strain evidence="2 3">OsEnb-ALM-A6</strain>
    </source>
</reference>
<feature type="transmembrane region" description="Helical" evidence="1">
    <location>
        <begin position="212"/>
        <end position="231"/>
    </location>
</feature>
<dbReference type="EMBL" id="CP154834">
    <property type="protein sequence ID" value="XAO75305.1"/>
    <property type="molecule type" value="Genomic_DNA"/>
</dbReference>
<dbReference type="Proteomes" id="UP001463665">
    <property type="component" value="Chromosome"/>
</dbReference>
<feature type="transmembrane region" description="Helical" evidence="1">
    <location>
        <begin position="12"/>
        <end position="33"/>
    </location>
</feature>
<organism evidence="2 3">
    <name type="scientific">Chryseobacterium endophyticum</name>
    <dbReference type="NCBI Taxonomy" id="1854762"/>
    <lineage>
        <taxon>Bacteria</taxon>
        <taxon>Pseudomonadati</taxon>
        <taxon>Bacteroidota</taxon>
        <taxon>Flavobacteriia</taxon>
        <taxon>Flavobacteriales</taxon>
        <taxon>Weeksellaceae</taxon>
        <taxon>Chryseobacterium group</taxon>
        <taxon>Chryseobacterium</taxon>
    </lineage>
</organism>
<keyword evidence="1" id="KW-0472">Membrane</keyword>
<protein>
    <recommendedName>
        <fullName evidence="4">Glycosyltransferase RgtA/B/C/D-like domain-containing protein</fullName>
    </recommendedName>
</protein>
<feature type="transmembrane region" description="Helical" evidence="1">
    <location>
        <begin position="266"/>
        <end position="288"/>
    </location>
</feature>
<name>A0AAU6WTA4_9FLAO</name>
<sequence length="533" mass="61415">MNVNMASSQIISLKSLWISLSIFFAVCIIYYMLSIPKTDGHYIYPIDDAYIHLAMAKNFALYEMWGVTRYKFSSTSSSPLFTLLLSFLIKIFGNNNQIPLYLNVAFGAGTVYVLNLYFSSIFYKVKSIVLSVLFTLFISVLHVQVLSGMEHVFHVFLFALNIFCLTRLENKKAVFGFYFSLALMGLVRFESMFYFAVLASAFIILKKWERSFYILLAGFIPIAVFCCINYQQDGYFFPNSVVVKGTKLAFDSRFPHQLKHIFLDNFLLNVSFYKIGFFPILICTILIYRDFKKKKFNDAVQDNFILMVISLVMVCHAMFADLKGLFRYEAYLLTGFSMAVIPKVNGFIEDSRCYFKKEKAISFLIIINVVLLFYKCFSAHFMLSEGGKNIYEQQIQSAKFLRTYYNESKVVANDIGAITYFTDIHLLDTAGLASLETIPFNENKRKPDLAFEHFLTGYALNNRYDIAVIYDAWLTVYIPKNWKKAAVLKIKNPVTVAEDEVSVYAVDPAGETELKQNVRKFRWNKNVHVTIVD</sequence>
<evidence type="ECO:0000313" key="3">
    <source>
        <dbReference type="Proteomes" id="UP001463665"/>
    </source>
</evidence>
<gene>
    <name evidence="2" type="ORF">AAFP95_04960</name>
</gene>
<evidence type="ECO:0008006" key="4">
    <source>
        <dbReference type="Google" id="ProtNLM"/>
    </source>
</evidence>
<feature type="transmembrane region" description="Helical" evidence="1">
    <location>
        <begin position="300"/>
        <end position="319"/>
    </location>
</feature>
<dbReference type="RefSeq" id="WP_345767073.1">
    <property type="nucleotide sequence ID" value="NZ_CP154834.1"/>
</dbReference>
<evidence type="ECO:0000256" key="1">
    <source>
        <dbReference type="SAM" id="Phobius"/>
    </source>
</evidence>